<reference evidence="1 2" key="1">
    <citation type="journal article" date="2015" name="Sci. Rep.">
        <title>The power of single molecule real-time sequencing technology in the de novo assembly of a eukaryotic genome.</title>
        <authorList>
            <person name="Sakai H."/>
            <person name="Naito K."/>
            <person name="Ogiso-Tanaka E."/>
            <person name="Takahashi Y."/>
            <person name="Iseki K."/>
            <person name="Muto C."/>
            <person name="Satou K."/>
            <person name="Teruya K."/>
            <person name="Shiroma A."/>
            <person name="Shimoji M."/>
            <person name="Hirano T."/>
            <person name="Itoh T."/>
            <person name="Kaga A."/>
            <person name="Tomooka N."/>
        </authorList>
    </citation>
    <scope>NUCLEOTIDE SEQUENCE [LARGE SCALE GENOMIC DNA]</scope>
    <source>
        <strain evidence="2">cv. Shumari</strain>
    </source>
</reference>
<organism evidence="1 2">
    <name type="scientific">Vigna angularis var. angularis</name>
    <dbReference type="NCBI Taxonomy" id="157739"/>
    <lineage>
        <taxon>Eukaryota</taxon>
        <taxon>Viridiplantae</taxon>
        <taxon>Streptophyta</taxon>
        <taxon>Embryophyta</taxon>
        <taxon>Tracheophyta</taxon>
        <taxon>Spermatophyta</taxon>
        <taxon>Magnoliopsida</taxon>
        <taxon>eudicotyledons</taxon>
        <taxon>Gunneridae</taxon>
        <taxon>Pentapetalae</taxon>
        <taxon>rosids</taxon>
        <taxon>fabids</taxon>
        <taxon>Fabales</taxon>
        <taxon>Fabaceae</taxon>
        <taxon>Papilionoideae</taxon>
        <taxon>50 kb inversion clade</taxon>
        <taxon>NPAAA clade</taxon>
        <taxon>indigoferoid/millettioid clade</taxon>
        <taxon>Phaseoleae</taxon>
        <taxon>Vigna</taxon>
    </lineage>
</organism>
<gene>
    <name evidence="1" type="primary">Vigan.01G088000</name>
    <name evidence="1" type="ORF">VIGAN_01088000</name>
</gene>
<sequence length="117" mass="13871">MPRHVRLHSGEVPLRHRSRLRLPSLQPLHNLRLQRHRRPTLSQNALRRHLPYHLHLLRHLHPHSRPVLHVQLLRHAPRHHKLLPRLDLPLPADLHHLPPPLLPPLPLPLLPPLRPIL</sequence>
<dbReference type="Proteomes" id="UP000291084">
    <property type="component" value="Chromosome 1"/>
</dbReference>
<name>A0A0S3QYH0_PHAAN</name>
<protein>
    <submittedName>
        <fullName evidence="1">Uncharacterized protein</fullName>
    </submittedName>
</protein>
<proteinExistence type="predicted"/>
<evidence type="ECO:0000313" key="2">
    <source>
        <dbReference type="Proteomes" id="UP000291084"/>
    </source>
</evidence>
<evidence type="ECO:0000313" key="1">
    <source>
        <dbReference type="EMBL" id="BAT73401.1"/>
    </source>
</evidence>
<dbReference type="AlphaFoldDB" id="A0A0S3QYH0"/>
<keyword evidence="2" id="KW-1185">Reference proteome</keyword>
<accession>A0A0S3QYH0</accession>
<dbReference type="EMBL" id="AP015034">
    <property type="protein sequence ID" value="BAT73401.1"/>
    <property type="molecule type" value="Genomic_DNA"/>
</dbReference>